<evidence type="ECO:0000256" key="5">
    <source>
        <dbReference type="ARBA" id="ARBA00023163"/>
    </source>
</evidence>
<dbReference type="AlphaFoldDB" id="A0AAN0MIQ1"/>
<protein>
    <recommendedName>
        <fullName evidence="6">Transcription antitermination protein NusB</fullName>
    </recommendedName>
    <alternativeName>
        <fullName evidence="6">Antitermination factor NusB</fullName>
    </alternativeName>
</protein>
<dbReference type="GO" id="GO:0005829">
    <property type="term" value="C:cytosol"/>
    <property type="evidence" value="ECO:0007669"/>
    <property type="project" value="TreeGrafter"/>
</dbReference>
<dbReference type="KEGG" id="broo:brsh051_28780"/>
<evidence type="ECO:0000313" key="9">
    <source>
        <dbReference type="EMBL" id="BEH03597.1"/>
    </source>
</evidence>
<feature type="region of interest" description="Disordered" evidence="7">
    <location>
        <begin position="1"/>
        <end position="21"/>
    </location>
</feature>
<evidence type="ECO:0000256" key="7">
    <source>
        <dbReference type="SAM" id="MobiDB-lite"/>
    </source>
</evidence>
<dbReference type="NCBIfam" id="TIGR01951">
    <property type="entry name" value="nusB"/>
    <property type="match status" value="1"/>
</dbReference>
<dbReference type="Gene3D" id="1.10.940.10">
    <property type="entry name" value="NusB-like"/>
    <property type="match status" value="1"/>
</dbReference>
<comment type="function">
    <text evidence="6">Involved in transcription antitermination. Required for transcription of ribosomal RNA (rRNA) genes. Binds specifically to the boxA antiterminator sequence of the ribosomal RNA (rrn) operons.</text>
</comment>
<keyword evidence="3 6" id="KW-0694">RNA-binding</keyword>
<dbReference type="Pfam" id="PF01029">
    <property type="entry name" value="NusB"/>
    <property type="match status" value="1"/>
</dbReference>
<comment type="similarity">
    <text evidence="1 6">Belongs to the NusB family.</text>
</comment>
<dbReference type="PANTHER" id="PTHR11078:SF3">
    <property type="entry name" value="ANTITERMINATION NUSB DOMAIN-CONTAINING PROTEIN"/>
    <property type="match status" value="1"/>
</dbReference>
<dbReference type="HAMAP" id="MF_00073">
    <property type="entry name" value="NusB"/>
    <property type="match status" value="1"/>
</dbReference>
<evidence type="ECO:0000256" key="3">
    <source>
        <dbReference type="ARBA" id="ARBA00022884"/>
    </source>
</evidence>
<dbReference type="GO" id="GO:0031564">
    <property type="term" value="P:transcription antitermination"/>
    <property type="evidence" value="ECO:0007669"/>
    <property type="project" value="UniProtKB-KW"/>
</dbReference>
<keyword evidence="10" id="KW-1185">Reference proteome</keyword>
<evidence type="ECO:0000256" key="4">
    <source>
        <dbReference type="ARBA" id="ARBA00023015"/>
    </source>
</evidence>
<name>A0AAN0MIQ1_9ACTN</name>
<dbReference type="Proteomes" id="UP001431656">
    <property type="component" value="Chromosome"/>
</dbReference>
<sequence>MAHPADEQPLPLAAGEHPPVPGAVKVSSVDMADAHHSTRTKARKAALDVLFESDLLGQDASVSLAERLSDPEITVREFTREIVLGVRDNAIEIDRRIATLTTSQWPIDRMPRIDRCLARMAIYELDYTGIDARAAISEALELADELSTDDSVAFLNGLLGRAAQTRPGRKADGEQ</sequence>
<gene>
    <name evidence="6 9" type="primary">nusB</name>
    <name evidence="9" type="ORF">brsh051_28780</name>
</gene>
<proteinExistence type="inferred from homology"/>
<keyword evidence="2 6" id="KW-0889">Transcription antitermination</keyword>
<dbReference type="SUPFAM" id="SSF48013">
    <property type="entry name" value="NusB-like"/>
    <property type="match status" value="1"/>
</dbReference>
<evidence type="ECO:0000256" key="6">
    <source>
        <dbReference type="HAMAP-Rule" id="MF_00073"/>
    </source>
</evidence>
<dbReference type="GO" id="GO:0006353">
    <property type="term" value="P:DNA-templated transcription termination"/>
    <property type="evidence" value="ECO:0007669"/>
    <property type="project" value="UniProtKB-UniRule"/>
</dbReference>
<dbReference type="PANTHER" id="PTHR11078">
    <property type="entry name" value="N UTILIZATION SUBSTANCE PROTEIN B-RELATED"/>
    <property type="match status" value="1"/>
</dbReference>
<keyword evidence="4 6" id="KW-0805">Transcription regulation</keyword>
<dbReference type="RefSeq" id="WP_286268596.1">
    <property type="nucleotide sequence ID" value="NZ_AP028056.1"/>
</dbReference>
<evidence type="ECO:0000256" key="1">
    <source>
        <dbReference type="ARBA" id="ARBA00005952"/>
    </source>
</evidence>
<dbReference type="InterPro" id="IPR035926">
    <property type="entry name" value="NusB-like_sf"/>
</dbReference>
<reference evidence="9" key="1">
    <citation type="journal article" date="2024" name="Int. J. Syst. Evol. Microbiol.">
        <title>Brooklawnia propionicigenes sp. nov., a facultatively anaerobic, propionate-producing bacterium isolated from a methanogenic reactor treating waste from cattle farms.</title>
        <authorList>
            <person name="Akita Y."/>
            <person name="Ueki A."/>
            <person name="Tonouchi A."/>
            <person name="Sugawara Y."/>
            <person name="Honma S."/>
            <person name="Kaku N."/>
            <person name="Ueki K."/>
        </authorList>
    </citation>
    <scope>NUCLEOTIDE SEQUENCE</scope>
    <source>
        <strain evidence="9">SH051</strain>
    </source>
</reference>
<organism evidence="9 10">
    <name type="scientific">Brooklawnia propionicigenes</name>
    <dbReference type="NCBI Taxonomy" id="3041175"/>
    <lineage>
        <taxon>Bacteria</taxon>
        <taxon>Bacillati</taxon>
        <taxon>Actinomycetota</taxon>
        <taxon>Actinomycetes</taxon>
        <taxon>Propionibacteriales</taxon>
        <taxon>Propionibacteriaceae</taxon>
        <taxon>Brooklawnia</taxon>
    </lineage>
</organism>
<dbReference type="InterPro" id="IPR011605">
    <property type="entry name" value="NusB_fam"/>
</dbReference>
<dbReference type="EMBL" id="AP028056">
    <property type="protein sequence ID" value="BEH03597.1"/>
    <property type="molecule type" value="Genomic_DNA"/>
</dbReference>
<keyword evidence="5 6" id="KW-0804">Transcription</keyword>
<evidence type="ECO:0000313" key="10">
    <source>
        <dbReference type="Proteomes" id="UP001431656"/>
    </source>
</evidence>
<accession>A0AAN0MIQ1</accession>
<dbReference type="InterPro" id="IPR006027">
    <property type="entry name" value="NusB_RsmB_TIM44"/>
</dbReference>
<feature type="domain" description="NusB/RsmB/TIM44" evidence="8">
    <location>
        <begin position="41"/>
        <end position="163"/>
    </location>
</feature>
<dbReference type="GO" id="GO:0003723">
    <property type="term" value="F:RNA binding"/>
    <property type="evidence" value="ECO:0007669"/>
    <property type="project" value="UniProtKB-UniRule"/>
</dbReference>
<evidence type="ECO:0000259" key="8">
    <source>
        <dbReference type="Pfam" id="PF01029"/>
    </source>
</evidence>
<evidence type="ECO:0000256" key="2">
    <source>
        <dbReference type="ARBA" id="ARBA00022814"/>
    </source>
</evidence>